<proteinExistence type="predicted"/>
<dbReference type="EMBL" id="FLRD01000006">
    <property type="protein sequence ID" value="SBT30594.1"/>
    <property type="molecule type" value="Genomic_DNA"/>
</dbReference>
<feature type="region of interest" description="Disordered" evidence="1">
    <location>
        <begin position="64"/>
        <end position="89"/>
    </location>
</feature>
<name>A0A1A8YIQ6_PLAOA</name>
<dbReference type="Proteomes" id="UP000078550">
    <property type="component" value="Unassembled WGS sequence"/>
</dbReference>
<evidence type="ECO:0000313" key="6">
    <source>
        <dbReference type="Proteomes" id="UP000078555"/>
    </source>
</evidence>
<evidence type="ECO:0000313" key="3">
    <source>
        <dbReference type="EMBL" id="SBT30594.1"/>
    </source>
</evidence>
<gene>
    <name evidence="3" type="ORF">POVWA1_002630</name>
    <name evidence="4" type="ORF">POVWA2_002820</name>
</gene>
<protein>
    <submittedName>
        <fullName evidence="4">Uncharacterized protein</fullName>
    </submittedName>
</protein>
<evidence type="ECO:0000313" key="4">
    <source>
        <dbReference type="EMBL" id="SBT31191.1"/>
    </source>
</evidence>
<evidence type="ECO:0000256" key="1">
    <source>
        <dbReference type="SAM" id="MobiDB-lite"/>
    </source>
</evidence>
<accession>A0A1A8YIQ6</accession>
<sequence>MKLSSRYPSALYWIFLFVLLVNIVLGKTHGSNQDFNETENAAKAIRKLLSGEIDTIKLENGDELKTRSNNDKDEAYSRNNSSQNNNNYSFISNSEVETSETNSLKKKNNKDMKSNIFENMEDFYILDNESIETIAKVFAIKNEFNESEVELFEQSLKDIIKSLNN</sequence>
<keyword evidence="2" id="KW-0732">Signal</keyword>
<dbReference type="AlphaFoldDB" id="A0A1A8YIQ6"/>
<reference evidence="5 6" key="1">
    <citation type="submission" date="2016-05" db="EMBL/GenBank/DDBJ databases">
        <authorList>
            <person name="Naeem Raeece"/>
        </authorList>
    </citation>
    <scope>NUCLEOTIDE SEQUENCE [LARGE SCALE GENOMIC DNA]</scope>
</reference>
<feature type="chain" id="PRO_5015059817" evidence="2">
    <location>
        <begin position="27"/>
        <end position="165"/>
    </location>
</feature>
<keyword evidence="6" id="KW-1185">Reference proteome</keyword>
<dbReference type="EMBL" id="FLRE01000013">
    <property type="protein sequence ID" value="SBT31191.1"/>
    <property type="molecule type" value="Genomic_DNA"/>
</dbReference>
<feature type="signal peptide" evidence="2">
    <location>
        <begin position="1"/>
        <end position="26"/>
    </location>
</feature>
<feature type="compositionally biased region" description="Low complexity" evidence="1">
    <location>
        <begin position="77"/>
        <end position="89"/>
    </location>
</feature>
<evidence type="ECO:0000256" key="2">
    <source>
        <dbReference type="SAM" id="SignalP"/>
    </source>
</evidence>
<reference evidence="4" key="2">
    <citation type="submission" date="2016-05" db="EMBL/GenBank/DDBJ databases">
        <authorList>
            <person name="Lavstsen T."/>
            <person name="Jespersen J.S."/>
        </authorList>
    </citation>
    <scope>NUCLEOTIDE SEQUENCE [LARGE SCALE GENOMIC DNA]</scope>
</reference>
<organism evidence="4 5">
    <name type="scientific">Plasmodium ovale wallikeri</name>
    <dbReference type="NCBI Taxonomy" id="864142"/>
    <lineage>
        <taxon>Eukaryota</taxon>
        <taxon>Sar</taxon>
        <taxon>Alveolata</taxon>
        <taxon>Apicomplexa</taxon>
        <taxon>Aconoidasida</taxon>
        <taxon>Haemosporida</taxon>
        <taxon>Plasmodiidae</taxon>
        <taxon>Plasmodium</taxon>
        <taxon>Plasmodium (Plasmodium)</taxon>
    </lineage>
</organism>
<feature type="compositionally biased region" description="Basic and acidic residues" evidence="1">
    <location>
        <begin position="64"/>
        <end position="76"/>
    </location>
</feature>
<evidence type="ECO:0000313" key="5">
    <source>
        <dbReference type="Proteomes" id="UP000078550"/>
    </source>
</evidence>
<dbReference type="Proteomes" id="UP000078555">
    <property type="component" value="Unassembled WGS sequence"/>
</dbReference>